<comment type="caution">
    <text evidence="2">The sequence shown here is derived from an EMBL/GenBank/DDBJ whole genome shotgun (WGS) entry which is preliminary data.</text>
</comment>
<organism evidence="2 3">
    <name type="scientific">Tenebrio molitor</name>
    <name type="common">Yellow mealworm beetle</name>
    <dbReference type="NCBI Taxonomy" id="7067"/>
    <lineage>
        <taxon>Eukaryota</taxon>
        <taxon>Metazoa</taxon>
        <taxon>Ecdysozoa</taxon>
        <taxon>Arthropoda</taxon>
        <taxon>Hexapoda</taxon>
        <taxon>Insecta</taxon>
        <taxon>Pterygota</taxon>
        <taxon>Neoptera</taxon>
        <taxon>Endopterygota</taxon>
        <taxon>Coleoptera</taxon>
        <taxon>Polyphaga</taxon>
        <taxon>Cucujiformia</taxon>
        <taxon>Tenebrionidae</taxon>
        <taxon>Tenebrio</taxon>
    </lineage>
</organism>
<proteinExistence type="predicted"/>
<evidence type="ECO:0000313" key="3">
    <source>
        <dbReference type="Proteomes" id="UP000719412"/>
    </source>
</evidence>
<accession>A0A8J6H8R6</accession>
<feature type="compositionally biased region" description="Basic and acidic residues" evidence="1">
    <location>
        <begin position="516"/>
        <end position="547"/>
    </location>
</feature>
<evidence type="ECO:0000313" key="2">
    <source>
        <dbReference type="EMBL" id="KAH0814165.1"/>
    </source>
</evidence>
<feature type="region of interest" description="Disordered" evidence="1">
    <location>
        <begin position="90"/>
        <end position="129"/>
    </location>
</feature>
<gene>
    <name evidence="2" type="ORF">GEV33_008624</name>
</gene>
<feature type="compositionally biased region" description="Low complexity" evidence="1">
    <location>
        <begin position="98"/>
        <end position="108"/>
    </location>
</feature>
<dbReference type="AlphaFoldDB" id="A0A8J6H8R6"/>
<feature type="region of interest" description="Disordered" evidence="1">
    <location>
        <begin position="194"/>
        <end position="219"/>
    </location>
</feature>
<feature type="region of interest" description="Disordered" evidence="1">
    <location>
        <begin position="510"/>
        <end position="593"/>
    </location>
</feature>
<dbReference type="EMBL" id="JABDTM020024560">
    <property type="protein sequence ID" value="KAH0814165.1"/>
    <property type="molecule type" value="Genomic_DNA"/>
</dbReference>
<reference evidence="2" key="1">
    <citation type="journal article" date="2020" name="J Insects Food Feed">
        <title>The yellow mealworm (Tenebrio molitor) genome: a resource for the emerging insects as food and feed industry.</title>
        <authorList>
            <person name="Eriksson T."/>
            <person name="Andere A."/>
            <person name="Kelstrup H."/>
            <person name="Emery V."/>
            <person name="Picard C."/>
        </authorList>
    </citation>
    <scope>NUCLEOTIDE SEQUENCE</scope>
    <source>
        <strain evidence="2">Stoneville</strain>
        <tissue evidence="2">Whole head</tissue>
    </source>
</reference>
<reference evidence="2" key="2">
    <citation type="submission" date="2021-08" db="EMBL/GenBank/DDBJ databases">
        <authorList>
            <person name="Eriksson T."/>
        </authorList>
    </citation>
    <scope>NUCLEOTIDE SEQUENCE</scope>
    <source>
        <strain evidence="2">Stoneville</strain>
        <tissue evidence="2">Whole head</tissue>
    </source>
</reference>
<sequence>MRNLGMGSGRGSGALAAAKDACERHVHGHGADVCVCCDPNERRCSTLSGKSIWPRSRAGRVASANSCTSRKYHSSPADPLCSAIFSHRGGGTTRSTCPAKGPGRPEGAAARRHRARPHATAPRKEFWQPNKDPNIHKILVRLPELVYAKSPMRTIDIAASWHRTTHKFGRAACLSKMRQISQCVTSPDPNSIDNSWWQRSSPVPPRARNSIRPPRRPDLGALERHCETRFSPNRYGKGAYRRRALLPLHTQKNFGTIRGPEVAGAGPAACCNRKSTLADALVEMFQWRNKRPDDNNFFSPNAIELQMHPIKYSRSGLGHRHLLHGRTHGAPPATADTRDLDERANFYRSGDAGLFLGSPNGAAEETGMRTGPNRQFGDVGSRGVNLKIGHECFGDPFVEYLATLSPRTVKSGAVRINSDFEYSRRKVVHRVVEVFPDVESINQVHPFSGGATVSVMRLIKIGPGVLTSPVWSGSGKLCIAKKPPPPPVPPPRLDSCQFDFSNPRCKVRPGSMKVTQTEKVKCHRSDGPDRGQEAASREGVRRRETRPGYRTALALESVGRRRGRRRTRAAASSRRADTLHSALQPAPATPRRP</sequence>
<dbReference type="Proteomes" id="UP000719412">
    <property type="component" value="Unassembled WGS sequence"/>
</dbReference>
<evidence type="ECO:0000256" key="1">
    <source>
        <dbReference type="SAM" id="MobiDB-lite"/>
    </source>
</evidence>
<name>A0A8J6H8R6_TENMO</name>
<keyword evidence="3" id="KW-1185">Reference proteome</keyword>
<protein>
    <submittedName>
        <fullName evidence="2">Uncharacterized protein</fullName>
    </submittedName>
</protein>